<organism evidence="2 4">
    <name type="scientific">Camelina sativa</name>
    <name type="common">False flax</name>
    <name type="synonym">Myagrum sativum</name>
    <dbReference type="NCBI Taxonomy" id="90675"/>
    <lineage>
        <taxon>Eukaryota</taxon>
        <taxon>Viridiplantae</taxon>
        <taxon>Streptophyta</taxon>
        <taxon>Embryophyta</taxon>
        <taxon>Tracheophyta</taxon>
        <taxon>Spermatophyta</taxon>
        <taxon>Magnoliopsida</taxon>
        <taxon>eudicotyledons</taxon>
        <taxon>Gunneridae</taxon>
        <taxon>Pentapetalae</taxon>
        <taxon>rosids</taxon>
        <taxon>malvids</taxon>
        <taxon>Brassicales</taxon>
        <taxon>Brassicaceae</taxon>
        <taxon>Camelineae</taxon>
        <taxon>Camelina</taxon>
    </lineage>
</organism>
<name>A0ABM0Y0N2_CAMSA</name>
<reference evidence="2" key="2">
    <citation type="journal article" date="2014" name="Nat. Commun.">
        <title>The emerging biofuel crop Camelina sativa retains a highly undifferentiated hexaploid genome structure.</title>
        <authorList>
            <person name="Kagale S."/>
            <person name="Koh C."/>
            <person name="Nixon J."/>
            <person name="Bollina V."/>
            <person name="Clarke W.E."/>
            <person name="Tuteja R."/>
            <person name="Spillane C."/>
            <person name="Robinson S.J."/>
            <person name="Links M.G."/>
            <person name="Clarke C."/>
            <person name="Higgins E.E."/>
            <person name="Huebert T."/>
            <person name="Sharpe A.G."/>
            <person name="Parkin I.A."/>
        </authorList>
    </citation>
    <scope>NUCLEOTIDE SEQUENCE [LARGE SCALE GENOMIC DNA]</scope>
    <source>
        <strain evidence="2">r\DH55</strain>
    </source>
</reference>
<evidence type="ECO:0000256" key="1">
    <source>
        <dbReference type="SAM" id="MobiDB-lite"/>
    </source>
</evidence>
<gene>
    <name evidence="3 4" type="primary">LOC104770917</name>
</gene>
<proteinExistence type="predicted"/>
<feature type="compositionally biased region" description="Basic and acidic residues" evidence="1">
    <location>
        <begin position="159"/>
        <end position="170"/>
    </location>
</feature>
<feature type="region of interest" description="Disordered" evidence="1">
    <location>
        <begin position="126"/>
        <end position="295"/>
    </location>
</feature>
<dbReference type="RefSeq" id="XP_010493693.1">
    <property type="nucleotide sequence ID" value="XM_010495391.2"/>
</dbReference>
<dbReference type="PANTHER" id="PTHR34660">
    <property type="entry name" value="MYB-LIKE PROTEIN X"/>
    <property type="match status" value="1"/>
</dbReference>
<feature type="compositionally biased region" description="Basic and acidic residues" evidence="1">
    <location>
        <begin position="70"/>
        <end position="98"/>
    </location>
</feature>
<evidence type="ECO:0000313" key="3">
    <source>
        <dbReference type="RefSeq" id="XP_010493693.1"/>
    </source>
</evidence>
<feature type="compositionally biased region" description="Basic and acidic residues" evidence="1">
    <location>
        <begin position="39"/>
        <end position="61"/>
    </location>
</feature>
<reference evidence="2" key="1">
    <citation type="journal article" date="1997" name="Nucleic Acids Res.">
        <title>tRNAscan-SE: a program for improved detection of transfer RNA genes in genomic sequence.</title>
        <authorList>
            <person name="Lowe T.M."/>
            <person name="Eddy S.R."/>
        </authorList>
    </citation>
    <scope>NUCLEOTIDE SEQUENCE [LARGE SCALE GENOMIC DNA]</scope>
    <source>
        <strain evidence="2">r\DH55</strain>
    </source>
</reference>
<evidence type="ECO:0000313" key="2">
    <source>
        <dbReference type="Proteomes" id="UP000694864"/>
    </source>
</evidence>
<dbReference type="RefSeq" id="XP_010493694.1">
    <property type="nucleotide sequence ID" value="XM_010495392.2"/>
</dbReference>
<keyword evidence="2" id="KW-1185">Reference proteome</keyword>
<dbReference type="GeneID" id="104770917"/>
<feature type="region of interest" description="Disordered" evidence="1">
    <location>
        <begin position="1"/>
        <end position="98"/>
    </location>
</feature>
<feature type="compositionally biased region" description="Basic and acidic residues" evidence="1">
    <location>
        <begin position="12"/>
        <end position="30"/>
    </location>
</feature>
<accession>A0ABM0Y0N2</accession>
<dbReference type="PANTHER" id="PTHR34660:SF3">
    <property type="entry name" value="RRM DOMAIN-CONTAINING PROTEIN"/>
    <property type="match status" value="1"/>
</dbReference>
<reference evidence="3 4" key="3">
    <citation type="submission" date="2025-05" db="UniProtKB">
        <authorList>
            <consortium name="RefSeq"/>
        </authorList>
    </citation>
    <scope>IDENTIFICATION</scope>
    <source>
        <tissue evidence="3 4">Leaf</tissue>
    </source>
</reference>
<feature type="compositionally biased region" description="Low complexity" evidence="1">
    <location>
        <begin position="174"/>
        <end position="185"/>
    </location>
</feature>
<feature type="compositionally biased region" description="Pro residues" evidence="1">
    <location>
        <begin position="1"/>
        <end position="11"/>
    </location>
</feature>
<sequence>MSRCFPFPPPGYEKKIRTDEAVPLVKDKYKEKKHKKDKEKKEGKEKKSKDRSKDKQKERKEKKDRHKDRKDKEKDKEKSKPLEEKKAEVLTNTGHREKLVTNAVQNNINGESKYVQDLATRIRYDEEATGSQSAQKIDYPNPKNLGPTGGAFENGPVEEISHRVDEDKRINTPKNFAAAKSSKNATSRVHLDADQKRTEAMSKPMENRDQARQTESAEKSHRKQSVTKSDKPRDQEGEKKNEARDKDRIIDKKEENIESINKTRQEKPKLIGGPRLEEREKDYLDIRNSKPPDLSRASVKNNVITEGNLGKRKDHVTNGFLYGNGTTPHKLQRHSTSAPSVENGRTLGAPRTPPMPASKVQETTCKPQVKEVRLNGFAVSGEKQKVCPPSPLAATMKVKVKENGEASIKPPHPDLKYLNQILNVPTREMLPEVDDDQEWLLGQSGVILKKARTDTPDSGVSLQVWNQAFRIESADIVALPYVIPF</sequence>
<feature type="compositionally biased region" description="Basic and acidic residues" evidence="1">
    <location>
        <begin position="189"/>
        <end position="219"/>
    </location>
</feature>
<feature type="compositionally biased region" description="Basic and acidic residues" evidence="1">
    <location>
        <begin position="228"/>
        <end position="290"/>
    </location>
</feature>
<dbReference type="Proteomes" id="UP000694864">
    <property type="component" value="Chromosome 20"/>
</dbReference>
<feature type="compositionally biased region" description="Polar residues" evidence="1">
    <location>
        <begin position="325"/>
        <end position="340"/>
    </location>
</feature>
<evidence type="ECO:0000313" key="4">
    <source>
        <dbReference type="RefSeq" id="XP_010493694.1"/>
    </source>
</evidence>
<protein>
    <submittedName>
        <fullName evidence="3 4">Myb-like protein X</fullName>
    </submittedName>
</protein>
<feature type="region of interest" description="Disordered" evidence="1">
    <location>
        <begin position="325"/>
        <end position="363"/>
    </location>
</feature>